<name>A0A318XNU8_9FIRM</name>
<dbReference type="Pfam" id="PF01636">
    <property type="entry name" value="APH"/>
    <property type="match status" value="1"/>
</dbReference>
<dbReference type="Gene3D" id="3.90.1200.10">
    <property type="match status" value="1"/>
</dbReference>
<gene>
    <name evidence="2" type="ORF">LY28_01067</name>
</gene>
<accession>A0A318XNU8</accession>
<dbReference type="PANTHER" id="PTHR21064:SF5">
    <property type="entry name" value="SLR1880 PROTEIN"/>
    <property type="match status" value="1"/>
</dbReference>
<keyword evidence="3" id="KW-1185">Reference proteome</keyword>
<comment type="caution">
    <text evidence="2">The sequence shown here is derived from an EMBL/GenBank/DDBJ whole genome shotgun (WGS) entry which is preliminary data.</text>
</comment>
<feature type="domain" description="Aminoglycoside phosphotransferase" evidence="1">
    <location>
        <begin position="107"/>
        <end position="266"/>
    </location>
</feature>
<dbReference type="PANTHER" id="PTHR21064">
    <property type="entry name" value="AMINOGLYCOSIDE PHOSPHOTRANSFERASE DOMAIN-CONTAINING PROTEIN-RELATED"/>
    <property type="match status" value="1"/>
</dbReference>
<evidence type="ECO:0000313" key="3">
    <source>
        <dbReference type="Proteomes" id="UP000248132"/>
    </source>
</evidence>
<dbReference type="Proteomes" id="UP000248132">
    <property type="component" value="Unassembled WGS sequence"/>
</dbReference>
<dbReference type="OrthoDB" id="526037at2"/>
<proteinExistence type="predicted"/>
<evidence type="ECO:0000259" key="1">
    <source>
        <dbReference type="Pfam" id="PF01636"/>
    </source>
</evidence>
<dbReference type="GO" id="GO:0016740">
    <property type="term" value="F:transferase activity"/>
    <property type="evidence" value="ECO:0007669"/>
    <property type="project" value="UniProtKB-KW"/>
</dbReference>
<reference evidence="2 3" key="1">
    <citation type="submission" date="2018-06" db="EMBL/GenBank/DDBJ databases">
        <title>Genomic Encyclopedia of Type Strains, Phase I: the one thousand microbial genomes (KMG-I) project.</title>
        <authorList>
            <person name="Kyrpides N."/>
        </authorList>
    </citation>
    <scope>NUCLEOTIDE SEQUENCE [LARGE SCALE GENOMIC DNA]</scope>
    <source>
        <strain evidence="2 3">DSM 19573</strain>
    </source>
</reference>
<sequence length="370" mass="42457">MSTNNKYDFSSIAKSFSFGGSFVKSQPYGFGHINDTYEAYFEMQDGKMKRFILQRINNNVFKNPEKLMENIQSVTAFLRKKIIEAGGDPDRETLNLIPAVDGKSFYKSDEDNYWRAYVFIEGAQTYQVVEKPDHFYNAGRAFGKFQKLLSDYPAESLFETIQNFHNTKVRFETFINAVEKDVMNRAKDVRAEIDFALKRYNEAVLLVNMLERGELPLRVTHNDTKFNNVMIDDESGEGICVIDLDTVMPGLSLYDFGDAIRFGTNPAAEDEKDLSKVWMDLALFEQFTKGFLSAAGDSLTKAELLHLPHSAKIMTYECGIRFLTDFLSGDTYFKIHREGHNLDRARTQFKLVADMEQKFEQMQKIINGGI</sequence>
<dbReference type="InterPro" id="IPR011009">
    <property type="entry name" value="Kinase-like_dom_sf"/>
</dbReference>
<dbReference type="AlphaFoldDB" id="A0A318XNU8"/>
<evidence type="ECO:0000313" key="2">
    <source>
        <dbReference type="EMBL" id="PYG88713.1"/>
    </source>
</evidence>
<keyword evidence="2" id="KW-0808">Transferase</keyword>
<dbReference type="InterPro" id="IPR050249">
    <property type="entry name" value="Pseudomonas-type_ThrB"/>
</dbReference>
<protein>
    <submittedName>
        <fullName evidence="2">Phosphotransferase family enzyme</fullName>
    </submittedName>
</protein>
<organism evidence="2 3">
    <name type="scientific">Ruminiclostridium sufflavum DSM 19573</name>
    <dbReference type="NCBI Taxonomy" id="1121337"/>
    <lineage>
        <taxon>Bacteria</taxon>
        <taxon>Bacillati</taxon>
        <taxon>Bacillota</taxon>
        <taxon>Clostridia</taxon>
        <taxon>Eubacteriales</taxon>
        <taxon>Oscillospiraceae</taxon>
        <taxon>Ruminiclostridium</taxon>
    </lineage>
</organism>
<dbReference type="EMBL" id="QKMR01000005">
    <property type="protein sequence ID" value="PYG88713.1"/>
    <property type="molecule type" value="Genomic_DNA"/>
</dbReference>
<dbReference type="RefSeq" id="WP_110461136.1">
    <property type="nucleotide sequence ID" value="NZ_QKMR01000005.1"/>
</dbReference>
<dbReference type="SUPFAM" id="SSF56112">
    <property type="entry name" value="Protein kinase-like (PK-like)"/>
    <property type="match status" value="1"/>
</dbReference>
<dbReference type="InterPro" id="IPR002575">
    <property type="entry name" value="Aminoglycoside_PTrfase"/>
</dbReference>